<proteinExistence type="predicted"/>
<evidence type="ECO:0000313" key="3">
    <source>
        <dbReference type="Proteomes" id="UP000655225"/>
    </source>
</evidence>
<gene>
    <name evidence="2" type="ORF">HHK36_014464</name>
</gene>
<keyword evidence="3" id="KW-1185">Reference proteome</keyword>
<keyword evidence="1" id="KW-0812">Transmembrane</keyword>
<keyword evidence="1" id="KW-1133">Transmembrane helix</keyword>
<dbReference type="Proteomes" id="UP000655225">
    <property type="component" value="Unassembled WGS sequence"/>
</dbReference>
<reference evidence="2 3" key="1">
    <citation type="submission" date="2020-04" db="EMBL/GenBank/DDBJ databases">
        <title>Plant Genome Project.</title>
        <authorList>
            <person name="Zhang R.-G."/>
        </authorList>
    </citation>
    <scope>NUCLEOTIDE SEQUENCE [LARGE SCALE GENOMIC DNA]</scope>
    <source>
        <strain evidence="2">YNK0</strain>
        <tissue evidence="2">Leaf</tissue>
    </source>
</reference>
<evidence type="ECO:0000313" key="2">
    <source>
        <dbReference type="EMBL" id="KAF8401160.1"/>
    </source>
</evidence>
<keyword evidence="1" id="KW-0472">Membrane</keyword>
<comment type="caution">
    <text evidence="2">The sequence shown here is derived from an EMBL/GenBank/DDBJ whole genome shotgun (WGS) entry which is preliminary data.</text>
</comment>
<organism evidence="2 3">
    <name type="scientific">Tetracentron sinense</name>
    <name type="common">Spur-leaf</name>
    <dbReference type="NCBI Taxonomy" id="13715"/>
    <lineage>
        <taxon>Eukaryota</taxon>
        <taxon>Viridiplantae</taxon>
        <taxon>Streptophyta</taxon>
        <taxon>Embryophyta</taxon>
        <taxon>Tracheophyta</taxon>
        <taxon>Spermatophyta</taxon>
        <taxon>Magnoliopsida</taxon>
        <taxon>Trochodendrales</taxon>
        <taxon>Trochodendraceae</taxon>
        <taxon>Tetracentron</taxon>
    </lineage>
</organism>
<evidence type="ECO:0000256" key="1">
    <source>
        <dbReference type="SAM" id="Phobius"/>
    </source>
</evidence>
<dbReference type="EMBL" id="JABCRI010000009">
    <property type="protein sequence ID" value="KAF8401160.1"/>
    <property type="molecule type" value="Genomic_DNA"/>
</dbReference>
<dbReference type="PANTHER" id="PTHR37244">
    <property type="entry name" value="NADP-SPECIFIC GLUTAMATE DEHYDROGENASE"/>
    <property type="match status" value="1"/>
</dbReference>
<feature type="transmembrane region" description="Helical" evidence="1">
    <location>
        <begin position="237"/>
        <end position="260"/>
    </location>
</feature>
<dbReference type="OMA" id="AMECEEG"/>
<protein>
    <submittedName>
        <fullName evidence="2">Uncharacterized protein</fullName>
    </submittedName>
</protein>
<dbReference type="OrthoDB" id="770302at2759"/>
<name>A0A834Z849_TETSI</name>
<dbReference type="PANTHER" id="PTHR37244:SF1">
    <property type="entry name" value="NADP-SPECIFIC GLUTAMATE DEHYDROGENASE"/>
    <property type="match status" value="1"/>
</dbReference>
<dbReference type="AlphaFoldDB" id="A0A834Z849"/>
<sequence length="271" mass="30504">MEVENQTLDPLRSEFKAISHNKPYKISKETFEFKVIYMRIVSSSDMQSCMSLIFPPRDLHTCLQINGMKIHPNEKISRHLKRHRSDALMSESIYVNTDRIKFRGSFLPFQVHIQDSSSLVSGILRKMGDGLVDSKDDCSWVMDCKEGEVRDIHGGLVDVYFAGRSLGIPVLLNGMVELKNRWKGLDCIPEGDETVCGNTKESGEKPITEFDVKNDDLEEYLVEEEGELSWFNAGVRVGMGLGLGMCLGVGVGLGLIIRTYRATSGAFRRFI</sequence>
<accession>A0A834Z849</accession>